<dbReference type="PROSITE" id="PS00073">
    <property type="entry name" value="ACYL_COA_DH_2"/>
    <property type="match status" value="1"/>
</dbReference>
<dbReference type="InterPro" id="IPR009100">
    <property type="entry name" value="AcylCoA_DH/oxidase_NM_dom_sf"/>
</dbReference>
<keyword evidence="7 14" id="KW-0560">Oxidoreductase</keyword>
<reference evidence="18" key="1">
    <citation type="submission" date="2022-01" db="EMBL/GenBank/DDBJ databases">
        <authorList>
            <person name="King R."/>
        </authorList>
    </citation>
    <scope>NUCLEOTIDE SEQUENCE</scope>
</reference>
<keyword evidence="19" id="KW-1185">Reference proteome</keyword>
<evidence type="ECO:0000256" key="7">
    <source>
        <dbReference type="ARBA" id="ARBA00023002"/>
    </source>
</evidence>
<dbReference type="Gene3D" id="1.10.540.10">
    <property type="entry name" value="Acyl-CoA dehydrogenase/oxidase, N-terminal domain"/>
    <property type="match status" value="1"/>
</dbReference>
<keyword evidence="6 14" id="KW-0274">FAD</keyword>
<dbReference type="AlphaFoldDB" id="A0A9P0CPT1"/>
<dbReference type="FunFam" id="1.10.540.10:FF:000002">
    <property type="entry name" value="Acyl-CoA dehydrogenase FadE19"/>
    <property type="match status" value="1"/>
</dbReference>
<evidence type="ECO:0000256" key="3">
    <source>
        <dbReference type="ARBA" id="ARBA00009347"/>
    </source>
</evidence>
<name>A0A9P0CPT1_9CUCU</name>
<dbReference type="EMBL" id="OV651828">
    <property type="protein sequence ID" value="CAH1104038.1"/>
    <property type="molecule type" value="Genomic_DNA"/>
</dbReference>
<dbReference type="InterPro" id="IPR037069">
    <property type="entry name" value="AcylCoA_DH/ox_N_sf"/>
</dbReference>
<dbReference type="GO" id="GO:0016937">
    <property type="term" value="F:short-chain fatty acyl-CoA dehydrogenase activity"/>
    <property type="evidence" value="ECO:0007669"/>
    <property type="project" value="UniProtKB-EC"/>
</dbReference>
<evidence type="ECO:0000256" key="11">
    <source>
        <dbReference type="ARBA" id="ARBA00048499"/>
    </source>
</evidence>
<comment type="pathway">
    <text evidence="2">Lipid metabolism; mitochondrial fatty acid beta-oxidation.</text>
</comment>
<evidence type="ECO:0000256" key="4">
    <source>
        <dbReference type="ARBA" id="ARBA00012046"/>
    </source>
</evidence>
<evidence type="ECO:0000313" key="18">
    <source>
        <dbReference type="EMBL" id="CAH1104038.1"/>
    </source>
</evidence>
<dbReference type="SUPFAM" id="SSF56645">
    <property type="entry name" value="Acyl-CoA dehydrogenase NM domain-like"/>
    <property type="match status" value="1"/>
</dbReference>
<dbReference type="Pfam" id="PF00441">
    <property type="entry name" value="Acyl-CoA_dh_1"/>
    <property type="match status" value="1"/>
</dbReference>
<dbReference type="InterPro" id="IPR046373">
    <property type="entry name" value="Acyl-CoA_Oxase/DH_mid-dom_sf"/>
</dbReference>
<evidence type="ECO:0000256" key="13">
    <source>
        <dbReference type="ARBA" id="ARBA00050758"/>
    </source>
</evidence>
<comment type="catalytic activity">
    <reaction evidence="13">
        <text>butanoyl-CoA + oxidized [electron-transfer flavoprotein] + H(+) = (2E)-butenoyl-CoA + reduced [electron-transfer flavoprotein]</text>
        <dbReference type="Rhea" id="RHEA:24004"/>
        <dbReference type="Rhea" id="RHEA-COMP:10685"/>
        <dbReference type="Rhea" id="RHEA-COMP:10686"/>
        <dbReference type="ChEBI" id="CHEBI:15378"/>
        <dbReference type="ChEBI" id="CHEBI:57332"/>
        <dbReference type="ChEBI" id="CHEBI:57371"/>
        <dbReference type="ChEBI" id="CHEBI:57692"/>
        <dbReference type="ChEBI" id="CHEBI:58307"/>
        <dbReference type="EC" id="1.3.8.1"/>
    </reaction>
    <physiologicalReaction direction="left-to-right" evidence="13">
        <dbReference type="Rhea" id="RHEA:24005"/>
    </physiologicalReaction>
</comment>
<evidence type="ECO:0000313" key="19">
    <source>
        <dbReference type="Proteomes" id="UP001153636"/>
    </source>
</evidence>
<protein>
    <recommendedName>
        <fullName evidence="9">Short-chain specific acyl-CoA dehydrogenase, mitochondrial</fullName>
        <ecNumber evidence="4">1.3.8.1</ecNumber>
    </recommendedName>
    <alternativeName>
        <fullName evidence="8">Butyryl-CoA dehydrogenase</fullName>
    </alternativeName>
</protein>
<dbReference type="InterPro" id="IPR013786">
    <property type="entry name" value="AcylCoA_DH/ox_N"/>
</dbReference>
<comment type="catalytic activity">
    <reaction evidence="12">
        <text>hexanoyl-CoA + oxidized [electron-transfer flavoprotein] + H(+) = (2E)-hexenoyl-CoA + reduced [electron-transfer flavoprotein]</text>
        <dbReference type="Rhea" id="RHEA:43464"/>
        <dbReference type="Rhea" id="RHEA-COMP:10685"/>
        <dbReference type="Rhea" id="RHEA-COMP:10686"/>
        <dbReference type="ChEBI" id="CHEBI:15378"/>
        <dbReference type="ChEBI" id="CHEBI:57692"/>
        <dbReference type="ChEBI" id="CHEBI:58307"/>
        <dbReference type="ChEBI" id="CHEBI:62077"/>
        <dbReference type="ChEBI" id="CHEBI:62620"/>
    </reaction>
    <physiologicalReaction direction="left-to-right" evidence="12">
        <dbReference type="Rhea" id="RHEA:43465"/>
    </physiologicalReaction>
</comment>
<evidence type="ECO:0000256" key="12">
    <source>
        <dbReference type="ARBA" id="ARBA00049192"/>
    </source>
</evidence>
<evidence type="ECO:0000259" key="17">
    <source>
        <dbReference type="Pfam" id="PF02771"/>
    </source>
</evidence>
<comment type="similarity">
    <text evidence="3 14">Belongs to the acyl-CoA dehydrogenase family.</text>
</comment>
<dbReference type="SUPFAM" id="SSF47203">
    <property type="entry name" value="Acyl-CoA dehydrogenase C-terminal domain-like"/>
    <property type="match status" value="1"/>
</dbReference>
<dbReference type="FunFam" id="1.20.140.10:FF:000004">
    <property type="entry name" value="Acyl-CoA dehydrogenase FadE25"/>
    <property type="match status" value="1"/>
</dbReference>
<evidence type="ECO:0000256" key="6">
    <source>
        <dbReference type="ARBA" id="ARBA00022827"/>
    </source>
</evidence>
<organism evidence="18 19">
    <name type="scientific">Psylliodes chrysocephalus</name>
    <dbReference type="NCBI Taxonomy" id="3402493"/>
    <lineage>
        <taxon>Eukaryota</taxon>
        <taxon>Metazoa</taxon>
        <taxon>Ecdysozoa</taxon>
        <taxon>Arthropoda</taxon>
        <taxon>Hexapoda</taxon>
        <taxon>Insecta</taxon>
        <taxon>Pterygota</taxon>
        <taxon>Neoptera</taxon>
        <taxon>Endopterygota</taxon>
        <taxon>Coleoptera</taxon>
        <taxon>Polyphaga</taxon>
        <taxon>Cucujiformia</taxon>
        <taxon>Chrysomeloidea</taxon>
        <taxon>Chrysomelidae</taxon>
        <taxon>Galerucinae</taxon>
        <taxon>Alticini</taxon>
        <taxon>Psylliodes</taxon>
    </lineage>
</organism>
<dbReference type="EC" id="1.3.8.1" evidence="4"/>
<evidence type="ECO:0000256" key="2">
    <source>
        <dbReference type="ARBA" id="ARBA00005198"/>
    </source>
</evidence>
<evidence type="ECO:0000256" key="8">
    <source>
        <dbReference type="ARBA" id="ARBA00031895"/>
    </source>
</evidence>
<dbReference type="Gene3D" id="1.20.140.10">
    <property type="entry name" value="Butyryl-CoA Dehydrogenase, subunit A, domain 3"/>
    <property type="match status" value="1"/>
</dbReference>
<dbReference type="InterPro" id="IPR006089">
    <property type="entry name" value="Acyl-CoA_DH_CS"/>
</dbReference>
<feature type="domain" description="Acyl-CoA oxidase/dehydrogenase middle" evidence="16">
    <location>
        <begin position="145"/>
        <end position="240"/>
    </location>
</feature>
<comment type="catalytic activity">
    <reaction evidence="11">
        <text>pentanoyl-CoA + oxidized [electron-transfer flavoprotein] + H(+) = (2E)-pentenoyl-CoA + reduced [electron-transfer flavoprotein]</text>
        <dbReference type="Rhea" id="RHEA:43456"/>
        <dbReference type="Rhea" id="RHEA-COMP:10685"/>
        <dbReference type="Rhea" id="RHEA-COMP:10686"/>
        <dbReference type="ChEBI" id="CHEBI:15378"/>
        <dbReference type="ChEBI" id="CHEBI:57389"/>
        <dbReference type="ChEBI" id="CHEBI:57692"/>
        <dbReference type="ChEBI" id="CHEBI:58307"/>
        <dbReference type="ChEBI" id="CHEBI:86160"/>
    </reaction>
    <physiologicalReaction direction="left-to-right" evidence="11">
        <dbReference type="Rhea" id="RHEA:43457"/>
    </physiologicalReaction>
</comment>
<dbReference type="GO" id="GO:0005739">
    <property type="term" value="C:mitochondrion"/>
    <property type="evidence" value="ECO:0007669"/>
    <property type="project" value="TreeGrafter"/>
</dbReference>
<dbReference type="OrthoDB" id="10254877at2759"/>
<dbReference type="GO" id="GO:0046359">
    <property type="term" value="P:butyrate catabolic process"/>
    <property type="evidence" value="ECO:0007669"/>
    <property type="project" value="TreeGrafter"/>
</dbReference>
<dbReference type="GO" id="GO:0050660">
    <property type="term" value="F:flavin adenine dinucleotide binding"/>
    <property type="evidence" value="ECO:0007669"/>
    <property type="project" value="InterPro"/>
</dbReference>
<comment type="cofactor">
    <cofactor evidence="1 14">
        <name>FAD</name>
        <dbReference type="ChEBI" id="CHEBI:57692"/>
    </cofactor>
</comment>
<comment type="function">
    <text evidence="10">Short-chain specific acyl-CoA dehydrogenase is one of the acyl-CoA dehydrogenases that catalyze the first step of mitochondrial fatty acid beta-oxidation, an aerobic process breaking down fatty acids into acetyl-CoA and allowing the production of energy from fats. The first step of fatty acid beta-oxidation consists in the removal of one hydrogen from C-2 and C-3 of the straight-chain fatty acyl-CoA thioester, resulting in the formation of trans-2-enoyl-CoA. Among the different mitochondrial acyl-CoA dehydrogenases, short-chain specific acyl-CoA dehydrogenase acts specifically on acyl-CoAs with saturated 4 to 6 carbons long primary chains.</text>
</comment>
<feature type="domain" description="Acyl-CoA dehydrogenase/oxidase N-terminal" evidence="17">
    <location>
        <begin position="29"/>
        <end position="137"/>
    </location>
</feature>
<dbReference type="PANTHER" id="PTHR43884:SF26">
    <property type="entry name" value="MEDIUM-CHAIN SPECIFIC ACYL-COA DEHYDROGENASE, MITOCHONDRIAL-LIKE PROTEIN-RELATED"/>
    <property type="match status" value="1"/>
</dbReference>
<dbReference type="InterPro" id="IPR006091">
    <property type="entry name" value="Acyl-CoA_Oxase/DH_mid-dom"/>
</dbReference>
<dbReference type="Proteomes" id="UP001153636">
    <property type="component" value="Chromosome 16"/>
</dbReference>
<dbReference type="PANTHER" id="PTHR43884">
    <property type="entry name" value="ACYL-COA DEHYDROGENASE"/>
    <property type="match status" value="1"/>
</dbReference>
<dbReference type="Gene3D" id="2.40.110.10">
    <property type="entry name" value="Butyryl-CoA Dehydrogenase, subunit A, domain 2"/>
    <property type="match status" value="1"/>
</dbReference>
<dbReference type="Pfam" id="PF02770">
    <property type="entry name" value="Acyl-CoA_dh_M"/>
    <property type="match status" value="1"/>
</dbReference>
<dbReference type="InterPro" id="IPR036250">
    <property type="entry name" value="AcylCo_DH-like_C"/>
</dbReference>
<evidence type="ECO:0000259" key="16">
    <source>
        <dbReference type="Pfam" id="PF02770"/>
    </source>
</evidence>
<feature type="domain" description="Acyl-CoA dehydrogenase/oxidase C-terminal" evidence="15">
    <location>
        <begin position="252"/>
        <end position="400"/>
    </location>
</feature>
<dbReference type="GO" id="GO:0033539">
    <property type="term" value="P:fatty acid beta-oxidation using acyl-CoA dehydrogenase"/>
    <property type="evidence" value="ECO:0007669"/>
    <property type="project" value="TreeGrafter"/>
</dbReference>
<accession>A0A9P0CPT1</accession>
<evidence type="ECO:0000256" key="10">
    <source>
        <dbReference type="ARBA" id="ARBA00045387"/>
    </source>
</evidence>
<keyword evidence="5 14" id="KW-0285">Flavoprotein</keyword>
<gene>
    <name evidence="18" type="ORF">PSYICH_LOCUS5072</name>
</gene>
<dbReference type="Pfam" id="PF02771">
    <property type="entry name" value="Acyl-CoA_dh_N"/>
    <property type="match status" value="1"/>
</dbReference>
<dbReference type="InterPro" id="IPR009075">
    <property type="entry name" value="AcylCo_DH/oxidase_C"/>
</dbReference>
<dbReference type="PIRSF" id="PIRSF016578">
    <property type="entry name" value="HsaA"/>
    <property type="match status" value="1"/>
</dbReference>
<sequence>MSLNKATYYFLTVSNTSKLTRSFSLHKLSESHALLQKTCRDFAEKELKPIASQLDREHKFPKEQVKKLGKMGLLSVNVSKDYGGAGLDTLALALTVEEISKGCGGTGAIVSIHNCLYANLIDRCGNHEQKLKFLSPLNANGDLGCFALSEPDAGSDVVNLSCSAKLEGDNYILNGTKSWVTSGIEGKAAVVFATVDKNLKHKGITAFIVPLSSSGVTLGKKEDKLGIRASSTCNLILDNVKVPKENILRSIGDGFRIAMEQLDKARVGIAAQALGIGQAALDLAVKYSLCRMVSGKPISEMEAVKLRLAEMSLRLESARLLVWRAASCCDQPNRTTKESSMAKLAASEASTFVTHGAIQILGGMGYVSDMPAERHYRDARITEIYGGVSDVHRLIVGDAVIKGYSSV</sequence>
<dbReference type="FunFam" id="2.40.110.10:FF:000001">
    <property type="entry name" value="Acyl-CoA dehydrogenase, mitochondrial"/>
    <property type="match status" value="1"/>
</dbReference>
<evidence type="ECO:0000256" key="9">
    <source>
        <dbReference type="ARBA" id="ARBA00044204"/>
    </source>
</evidence>
<proteinExistence type="inferred from homology"/>
<evidence type="ECO:0000259" key="15">
    <source>
        <dbReference type="Pfam" id="PF00441"/>
    </source>
</evidence>
<evidence type="ECO:0000256" key="14">
    <source>
        <dbReference type="RuleBase" id="RU362125"/>
    </source>
</evidence>
<evidence type="ECO:0000256" key="1">
    <source>
        <dbReference type="ARBA" id="ARBA00001974"/>
    </source>
</evidence>
<evidence type="ECO:0000256" key="5">
    <source>
        <dbReference type="ARBA" id="ARBA00022630"/>
    </source>
</evidence>